<name>A0ABS6J1J2_9RHOB</name>
<dbReference type="RefSeq" id="WP_161761322.1">
    <property type="nucleotide sequence ID" value="NZ_JAAATX020000003.1"/>
</dbReference>
<evidence type="ECO:0000313" key="1">
    <source>
        <dbReference type="EMBL" id="MBU9697277.1"/>
    </source>
</evidence>
<dbReference type="EMBL" id="JAAATX020000003">
    <property type="protein sequence ID" value="MBU9697277.1"/>
    <property type="molecule type" value="Genomic_DNA"/>
</dbReference>
<evidence type="ECO:0000313" key="2">
    <source>
        <dbReference type="Proteomes" id="UP000731907"/>
    </source>
</evidence>
<accession>A0ABS6J1J2</accession>
<protein>
    <submittedName>
        <fullName evidence="1">Uncharacterized protein</fullName>
    </submittedName>
</protein>
<proteinExistence type="predicted"/>
<organism evidence="1 2">
    <name type="scientific">Paragemmobacter amnigenus</name>
    <dbReference type="NCBI Taxonomy" id="2852097"/>
    <lineage>
        <taxon>Bacteria</taxon>
        <taxon>Pseudomonadati</taxon>
        <taxon>Pseudomonadota</taxon>
        <taxon>Alphaproteobacteria</taxon>
        <taxon>Rhodobacterales</taxon>
        <taxon>Paracoccaceae</taxon>
        <taxon>Paragemmobacter</taxon>
    </lineage>
</organism>
<sequence>MEKKVVRIERIAPRDGVAEEPALTAKGYVLGDPRFGKEKHHAKNAVFVRTLDEVAVLVGQGFSLRMKAPGKRESLVSPGMLRIIREGVVA</sequence>
<keyword evidence="2" id="KW-1185">Reference proteome</keyword>
<reference evidence="1 2" key="1">
    <citation type="submission" date="2021-06" db="EMBL/GenBank/DDBJ databases">
        <title>Rhodobacteraceae bacterium strain HSP-20.</title>
        <authorList>
            <person name="Chen W.-M."/>
        </authorList>
    </citation>
    <scope>NUCLEOTIDE SEQUENCE [LARGE SCALE GENOMIC DNA]</scope>
    <source>
        <strain evidence="1 2">HSP-20</strain>
    </source>
</reference>
<gene>
    <name evidence="1" type="ORF">GU927_005385</name>
</gene>
<dbReference type="Proteomes" id="UP000731907">
    <property type="component" value="Unassembled WGS sequence"/>
</dbReference>
<comment type="caution">
    <text evidence="1">The sequence shown here is derived from an EMBL/GenBank/DDBJ whole genome shotgun (WGS) entry which is preliminary data.</text>
</comment>